<name>A0A699VJG7_TANCI</name>
<organism evidence="1">
    <name type="scientific">Tanacetum cinerariifolium</name>
    <name type="common">Dalmatian daisy</name>
    <name type="synonym">Chrysanthemum cinerariifolium</name>
    <dbReference type="NCBI Taxonomy" id="118510"/>
    <lineage>
        <taxon>Eukaryota</taxon>
        <taxon>Viridiplantae</taxon>
        <taxon>Streptophyta</taxon>
        <taxon>Embryophyta</taxon>
        <taxon>Tracheophyta</taxon>
        <taxon>Spermatophyta</taxon>
        <taxon>Magnoliopsida</taxon>
        <taxon>eudicotyledons</taxon>
        <taxon>Gunneridae</taxon>
        <taxon>Pentapetalae</taxon>
        <taxon>asterids</taxon>
        <taxon>campanulids</taxon>
        <taxon>Asterales</taxon>
        <taxon>Asteraceae</taxon>
        <taxon>Asteroideae</taxon>
        <taxon>Anthemideae</taxon>
        <taxon>Anthemidinae</taxon>
        <taxon>Tanacetum</taxon>
    </lineage>
</organism>
<dbReference type="EMBL" id="BKCJ011418276">
    <property type="protein sequence ID" value="GFD31864.1"/>
    <property type="molecule type" value="Genomic_DNA"/>
</dbReference>
<evidence type="ECO:0000313" key="1">
    <source>
        <dbReference type="EMBL" id="GFD31864.1"/>
    </source>
</evidence>
<feature type="non-terminal residue" evidence="1">
    <location>
        <position position="1"/>
    </location>
</feature>
<accession>A0A699VJG7</accession>
<reference evidence="1" key="1">
    <citation type="journal article" date="2019" name="Sci. Rep.">
        <title>Draft genome of Tanacetum cinerariifolium, the natural source of mosquito coil.</title>
        <authorList>
            <person name="Yamashiro T."/>
            <person name="Shiraishi A."/>
            <person name="Satake H."/>
            <person name="Nakayama K."/>
        </authorList>
    </citation>
    <scope>NUCLEOTIDE SEQUENCE</scope>
</reference>
<protein>
    <submittedName>
        <fullName evidence="1">Uncharacterized protein</fullName>
    </submittedName>
</protein>
<sequence length="110" mass="12661">ESEGRHAAQQVEKQAEIYNLDLDHSSKVLSMQEDDSEVQEVVEDVTTAKLITEVVNATASQPKKKKDQIEMYAEYTRKLQEEIDRDHDGFNKDIDWDAVMDHVNQKSNNP</sequence>
<comment type="caution">
    <text evidence="1">The sequence shown here is derived from an EMBL/GenBank/DDBJ whole genome shotgun (WGS) entry which is preliminary data.</text>
</comment>
<dbReference type="AlphaFoldDB" id="A0A699VJG7"/>
<proteinExistence type="predicted"/>
<gene>
    <name evidence="1" type="ORF">Tci_903833</name>
</gene>